<reference evidence="1" key="1">
    <citation type="submission" date="2020-05" db="EMBL/GenBank/DDBJ databases">
        <title>Large-scale comparative analyses of tick genomes elucidate their genetic diversity and vector capacities.</title>
        <authorList>
            <person name="Jia N."/>
            <person name="Wang J."/>
            <person name="Shi W."/>
            <person name="Du L."/>
            <person name="Sun Y."/>
            <person name="Zhan W."/>
            <person name="Jiang J."/>
            <person name="Wang Q."/>
            <person name="Zhang B."/>
            <person name="Ji P."/>
            <person name="Sakyi L.B."/>
            <person name="Cui X."/>
            <person name="Yuan T."/>
            <person name="Jiang B."/>
            <person name="Yang W."/>
            <person name="Lam T.T.-Y."/>
            <person name="Chang Q."/>
            <person name="Ding S."/>
            <person name="Wang X."/>
            <person name="Zhu J."/>
            <person name="Ruan X."/>
            <person name="Zhao L."/>
            <person name="Wei J."/>
            <person name="Que T."/>
            <person name="Du C."/>
            <person name="Cheng J."/>
            <person name="Dai P."/>
            <person name="Han X."/>
            <person name="Huang E."/>
            <person name="Gao Y."/>
            <person name="Liu J."/>
            <person name="Shao H."/>
            <person name="Ye R."/>
            <person name="Li L."/>
            <person name="Wei W."/>
            <person name="Wang X."/>
            <person name="Wang C."/>
            <person name="Yang T."/>
            <person name="Huo Q."/>
            <person name="Li W."/>
            <person name="Guo W."/>
            <person name="Chen H."/>
            <person name="Zhou L."/>
            <person name="Ni X."/>
            <person name="Tian J."/>
            <person name="Zhou Y."/>
            <person name="Sheng Y."/>
            <person name="Liu T."/>
            <person name="Pan Y."/>
            <person name="Xia L."/>
            <person name="Li J."/>
            <person name="Zhao F."/>
            <person name="Cao W."/>
        </authorList>
    </citation>
    <scope>NUCLEOTIDE SEQUENCE</scope>
    <source>
        <strain evidence="1">Dsil-2018</strain>
    </source>
</reference>
<dbReference type="Proteomes" id="UP000821865">
    <property type="component" value="Chromosome 3"/>
</dbReference>
<keyword evidence="2" id="KW-1185">Reference proteome</keyword>
<accession>A0ACB8D7G8</accession>
<proteinExistence type="predicted"/>
<organism evidence="1 2">
    <name type="scientific">Dermacentor silvarum</name>
    <name type="common">Tick</name>
    <dbReference type="NCBI Taxonomy" id="543639"/>
    <lineage>
        <taxon>Eukaryota</taxon>
        <taxon>Metazoa</taxon>
        <taxon>Ecdysozoa</taxon>
        <taxon>Arthropoda</taxon>
        <taxon>Chelicerata</taxon>
        <taxon>Arachnida</taxon>
        <taxon>Acari</taxon>
        <taxon>Parasitiformes</taxon>
        <taxon>Ixodida</taxon>
        <taxon>Ixodoidea</taxon>
        <taxon>Ixodidae</taxon>
        <taxon>Rhipicephalinae</taxon>
        <taxon>Dermacentor</taxon>
    </lineage>
</organism>
<protein>
    <submittedName>
        <fullName evidence="1">Uncharacterized protein</fullName>
    </submittedName>
</protein>
<gene>
    <name evidence="1" type="ORF">HPB49_017675</name>
</gene>
<sequence length="270" mass="27682">MNKAGSVRYGPSYVPRNPSVLIVQTPNKKRRKGFSLLKAVAGGAAAGGVAAAAYKLLKGRKKNEHASSSPAEGAESKIPEPNKTDSKANASGTEATVTANTSETGIGASESAGKAKHEETVKITGTETDVTNKSKGTEIDSTKNTITKETEKTKGNGTNATVETGTFKTDKTEHTETEKTKISGTGITVRTIGPGPNAIEKSQITGTEAAGGTGTDTTDKNADNSGSASPLLTPSVRTGATGGTKLQVSINNDGVVTHITVYTGHERHTA</sequence>
<evidence type="ECO:0000313" key="1">
    <source>
        <dbReference type="EMBL" id="KAH7960209.1"/>
    </source>
</evidence>
<name>A0ACB8D7G8_DERSI</name>
<comment type="caution">
    <text evidence="1">The sequence shown here is derived from an EMBL/GenBank/DDBJ whole genome shotgun (WGS) entry which is preliminary data.</text>
</comment>
<evidence type="ECO:0000313" key="2">
    <source>
        <dbReference type="Proteomes" id="UP000821865"/>
    </source>
</evidence>
<dbReference type="EMBL" id="CM023472">
    <property type="protein sequence ID" value="KAH7960209.1"/>
    <property type="molecule type" value="Genomic_DNA"/>
</dbReference>